<feature type="domain" description="Reverse transcriptase Ty1/copia-type" evidence="2">
    <location>
        <begin position="40"/>
        <end position="185"/>
    </location>
</feature>
<feature type="domain" description="Reverse transcriptase Ty1/copia-type" evidence="2">
    <location>
        <begin position="586"/>
        <end position="666"/>
    </location>
</feature>
<evidence type="ECO:0000313" key="4">
    <source>
        <dbReference type="EMBL" id="GEU64060.1"/>
    </source>
</evidence>
<proteinExistence type="predicted"/>
<protein>
    <submittedName>
        <fullName evidence="4">Retrovirus-related Pol polyprotein from transposon TNT 1-94</fullName>
    </submittedName>
</protein>
<accession>A0A6L2LS54</accession>
<dbReference type="InterPro" id="IPR043502">
    <property type="entry name" value="DNA/RNA_pol_sf"/>
</dbReference>
<feature type="domain" description="Retroviral polymerase SH3-like" evidence="3">
    <location>
        <begin position="386"/>
        <end position="437"/>
    </location>
</feature>
<dbReference type="Pfam" id="PF07727">
    <property type="entry name" value="RVT_2"/>
    <property type="match status" value="3"/>
</dbReference>
<name>A0A6L2LS54_TANCI</name>
<dbReference type="AlphaFoldDB" id="A0A6L2LS54"/>
<reference evidence="4" key="1">
    <citation type="journal article" date="2019" name="Sci. Rep.">
        <title>Draft genome of Tanacetum cinerariifolium, the natural source of mosquito coil.</title>
        <authorList>
            <person name="Yamashiro T."/>
            <person name="Shiraishi A."/>
            <person name="Satake H."/>
            <person name="Nakayama K."/>
        </authorList>
    </citation>
    <scope>NUCLEOTIDE SEQUENCE</scope>
</reference>
<dbReference type="Pfam" id="PF25597">
    <property type="entry name" value="SH3_retrovirus"/>
    <property type="match status" value="1"/>
</dbReference>
<dbReference type="PANTHER" id="PTHR11439:SF483">
    <property type="entry name" value="PEPTIDE SYNTHASE GLIP-LIKE, PUTATIVE (AFU_ORTHOLOGUE AFUA_3G12920)-RELATED"/>
    <property type="match status" value="1"/>
</dbReference>
<feature type="compositionally biased region" description="Acidic residues" evidence="1">
    <location>
        <begin position="925"/>
        <end position="947"/>
    </location>
</feature>
<organism evidence="4">
    <name type="scientific">Tanacetum cinerariifolium</name>
    <name type="common">Dalmatian daisy</name>
    <name type="synonym">Chrysanthemum cinerariifolium</name>
    <dbReference type="NCBI Taxonomy" id="118510"/>
    <lineage>
        <taxon>Eukaryota</taxon>
        <taxon>Viridiplantae</taxon>
        <taxon>Streptophyta</taxon>
        <taxon>Embryophyta</taxon>
        <taxon>Tracheophyta</taxon>
        <taxon>Spermatophyta</taxon>
        <taxon>Magnoliopsida</taxon>
        <taxon>eudicotyledons</taxon>
        <taxon>Gunneridae</taxon>
        <taxon>Pentapetalae</taxon>
        <taxon>asterids</taxon>
        <taxon>campanulids</taxon>
        <taxon>Asterales</taxon>
        <taxon>Asteraceae</taxon>
        <taxon>Asteroideae</taxon>
        <taxon>Anthemideae</taxon>
        <taxon>Anthemidinae</taxon>
        <taxon>Tanacetum</taxon>
    </lineage>
</organism>
<dbReference type="InterPro" id="IPR013103">
    <property type="entry name" value="RVT_2"/>
</dbReference>
<dbReference type="EMBL" id="BKCJ010004957">
    <property type="protein sequence ID" value="GEU64060.1"/>
    <property type="molecule type" value="Genomic_DNA"/>
</dbReference>
<evidence type="ECO:0000256" key="1">
    <source>
        <dbReference type="SAM" id="MobiDB-lite"/>
    </source>
</evidence>
<feature type="region of interest" description="Disordered" evidence="1">
    <location>
        <begin position="1104"/>
        <end position="1155"/>
    </location>
</feature>
<dbReference type="InterPro" id="IPR057670">
    <property type="entry name" value="SH3_retrovirus"/>
</dbReference>
<sequence length="1155" mass="131437">MCIYALTVSIIEPKSVKEDLTDPAWIKSMQEELYQFIRLDVWELVPSPDGIKPLTLKWLLKNKHDEENTVIRNKTRLVVRGYRQEEGINFEESFAPIARMEAIRIFLAYDAHKGFTVYQMDMKTAFLHGSLKEDVYVCQPEGFIDADYPSHVYKLKKALYGLKQASRAWYDELSTFLLQNGFSKGIIDSTYATLFSDLMKSHFKMSMMGEMTFFLGLQVNQSPSGIFINQSKYMHEILKKYGLNTCDIVGTPMDIKDKLDLDHIGTPVDATIYRSMIGAFMYLTSIRPEIVHATCVCARYQAHPTEKHLKVVKRIFRYLWGTINMGLWYTKDSGFELTGFSDADYAHAKQIQELLVYVRGTCPNAIKLSEKKFAITPMNKVKKVSEDLGKLNAKADIGIFVGYARAKKASRINNKRTLKIIETIHVTFDELTTFASEQFSSGPMLHVMTPATSSLGLVPNPIHQQFSSGPMFDEYINPPTIAVSPVPVATAERAVDIADSPVYSTSHGSSLDVRPSHTPFEHLGRWNKDKLIENVIGDPSRSVSTRNKLETDAMWWYFDTFLTSIETKNFKQEMTEPTWIDAIQEIYNIKKNEFGRVLKNKSRLVAQGFRQEEGIDFEESFAQVSRIEAIRIFVANAANKNMTIFQMDVTAFLNGELKEEANFLNQKDLLIRTTYRMCTSSKRLYTVSNKHHVHEIIKKYGLLTSESVDTPIVEKNKLYEDLQGTPVDATLYRGMIGSLMYLTSSRLDFIYAICLCARYQAKPIEKHLNAVKRIFRYLKGTINKGLWYSKDASASMGKQQDLIDSENQKLISYGDTPKKARKFKRVAPPSSKLSSVLEEVPVVKRKRAKKPSKKSTTVPTAGVVIRDTPSGSVPKKKTPAKVDRGKDLDLLSNVSLLKAAQLKKTLKKSKLETHKLHTNSGDDKSNDDDNDEVTKDDDDVDSDADGDTEVKYEDEHVRNLDSVEFTNDDEAYEELYKDVNIRLQATEQKEEGKGDAKMTNVGRNDSTQQNTYAQVKDDEHTYYYNALLTNTEVISMMNVKVRHKEPSTQIPPLLNIPVTSRIPAMVDAQLITILEDSIKKAFRSYTIEFEKKAKDERNRYIDLFKKDREDKYKDEDPPARLDQGLKKRKRSKDAKPSKGSKSKKSKSSSSKGSKS</sequence>
<feature type="compositionally biased region" description="Basic residues" evidence="1">
    <location>
        <begin position="844"/>
        <end position="853"/>
    </location>
</feature>
<feature type="domain" description="Reverse transcriptase Ty1/copia-type" evidence="2">
    <location>
        <begin position="195"/>
        <end position="253"/>
    </location>
</feature>
<feature type="region of interest" description="Disordered" evidence="1">
    <location>
        <begin position="844"/>
        <end position="881"/>
    </location>
</feature>
<evidence type="ECO:0000259" key="2">
    <source>
        <dbReference type="Pfam" id="PF07727"/>
    </source>
</evidence>
<dbReference type="PANTHER" id="PTHR11439">
    <property type="entry name" value="GAG-POL-RELATED RETROTRANSPOSON"/>
    <property type="match status" value="1"/>
</dbReference>
<feature type="compositionally biased region" description="Basic and acidic residues" evidence="1">
    <location>
        <begin position="913"/>
        <end position="924"/>
    </location>
</feature>
<feature type="compositionally biased region" description="Basic and acidic residues" evidence="1">
    <location>
        <begin position="1104"/>
        <end position="1125"/>
    </location>
</feature>
<gene>
    <name evidence="4" type="ORF">Tci_036038</name>
</gene>
<dbReference type="SUPFAM" id="SSF56672">
    <property type="entry name" value="DNA/RNA polymerases"/>
    <property type="match status" value="1"/>
</dbReference>
<comment type="caution">
    <text evidence="4">The sequence shown here is derived from an EMBL/GenBank/DDBJ whole genome shotgun (WGS) entry which is preliminary data.</text>
</comment>
<evidence type="ECO:0000259" key="3">
    <source>
        <dbReference type="Pfam" id="PF25597"/>
    </source>
</evidence>
<feature type="compositionally biased region" description="Basic residues" evidence="1">
    <location>
        <begin position="1126"/>
        <end position="1146"/>
    </location>
</feature>
<feature type="region of interest" description="Disordered" evidence="1">
    <location>
        <begin position="913"/>
        <end position="956"/>
    </location>
</feature>